<evidence type="ECO:0000313" key="2">
    <source>
        <dbReference type="Proteomes" id="UP000198929"/>
    </source>
</evidence>
<name>A0A1H9UAQ9_9CORY</name>
<reference evidence="2" key="1">
    <citation type="submission" date="2016-10" db="EMBL/GenBank/DDBJ databases">
        <authorList>
            <person name="Varghese N."/>
            <person name="Submissions S."/>
        </authorList>
    </citation>
    <scope>NUCLEOTIDE SEQUENCE [LARGE SCALE GENOMIC DNA]</scope>
    <source>
        <strain evidence="2">DSM 20524</strain>
    </source>
</reference>
<dbReference type="STRING" id="1121357.SAMN05661109_01769"/>
<gene>
    <name evidence="1" type="ORF">SAMN05661109_01769</name>
</gene>
<dbReference type="EMBL" id="FOGQ01000007">
    <property type="protein sequence ID" value="SES06630.1"/>
    <property type="molecule type" value="Genomic_DNA"/>
</dbReference>
<protein>
    <submittedName>
        <fullName evidence="1">Uncharacterized protein</fullName>
    </submittedName>
</protein>
<dbReference type="RefSeq" id="WP_092259220.1">
    <property type="nucleotide sequence ID" value="NZ_CP047199.1"/>
</dbReference>
<dbReference type="AlphaFoldDB" id="A0A1H9UAQ9"/>
<dbReference type="Proteomes" id="UP000198929">
    <property type="component" value="Unassembled WGS sequence"/>
</dbReference>
<evidence type="ECO:0000313" key="1">
    <source>
        <dbReference type="EMBL" id="SES06630.1"/>
    </source>
</evidence>
<sequence length="233" mass="24794">MAGSSTEVAVEYDSGVPRPPFMWTMELPPTFFVLDIHPQTWRGRIDRSVDSLVPGYRMSAAQKRQAGLILTETVLAAQKAQAVAVLLKGGVIDGPLIAATSLVFRWADASPRLASLGAVKKAFSGQHVEERSTPGGMGWVLVESVEQAGPVTDRRAVFVYQGFLPIPGTSWMLIVTASAPSEDTKDSVKDIVIRVVDSVGIFGDSAGYTVDDVASTFGQDSATVVIPDGQEQG</sequence>
<proteinExistence type="predicted"/>
<accession>A0A1H9UAQ9</accession>
<organism evidence="1 2">
    <name type="scientific">Corynebacterium cystitidis DSM 20524</name>
    <dbReference type="NCBI Taxonomy" id="1121357"/>
    <lineage>
        <taxon>Bacteria</taxon>
        <taxon>Bacillati</taxon>
        <taxon>Actinomycetota</taxon>
        <taxon>Actinomycetes</taxon>
        <taxon>Mycobacteriales</taxon>
        <taxon>Corynebacteriaceae</taxon>
        <taxon>Corynebacterium</taxon>
    </lineage>
</organism>
<keyword evidence="2" id="KW-1185">Reference proteome</keyword>